<dbReference type="AlphaFoldDB" id="A0A0A9A771"/>
<proteinExistence type="predicted"/>
<sequence length="39" mass="4584">MDHFWSSMPNRQMHGQCHLSELMNTLHRRSSEGRGTEAQ</sequence>
<dbReference type="EMBL" id="GBRH01255008">
    <property type="protein sequence ID" value="JAD42887.1"/>
    <property type="molecule type" value="Transcribed_RNA"/>
</dbReference>
<name>A0A0A9A771_ARUDO</name>
<evidence type="ECO:0000313" key="1">
    <source>
        <dbReference type="EMBL" id="JAD42887.1"/>
    </source>
</evidence>
<reference evidence="1" key="2">
    <citation type="journal article" date="2015" name="Data Brief">
        <title>Shoot transcriptome of the giant reed, Arundo donax.</title>
        <authorList>
            <person name="Barrero R.A."/>
            <person name="Guerrero F.D."/>
            <person name="Moolhuijzen P."/>
            <person name="Goolsby J.A."/>
            <person name="Tidwell J."/>
            <person name="Bellgard S.E."/>
            <person name="Bellgard M.I."/>
        </authorList>
    </citation>
    <scope>NUCLEOTIDE SEQUENCE</scope>
    <source>
        <tissue evidence="1">Shoot tissue taken approximately 20 cm above the soil surface</tissue>
    </source>
</reference>
<protein>
    <submittedName>
        <fullName evidence="1">Uncharacterized protein</fullName>
    </submittedName>
</protein>
<reference evidence="1" key="1">
    <citation type="submission" date="2014-09" db="EMBL/GenBank/DDBJ databases">
        <authorList>
            <person name="Magalhaes I.L.F."/>
            <person name="Oliveira U."/>
            <person name="Santos F.R."/>
            <person name="Vidigal T.H.D.A."/>
            <person name="Brescovit A.D."/>
            <person name="Santos A.J."/>
        </authorList>
    </citation>
    <scope>NUCLEOTIDE SEQUENCE</scope>
    <source>
        <tissue evidence="1">Shoot tissue taken approximately 20 cm above the soil surface</tissue>
    </source>
</reference>
<accession>A0A0A9A771</accession>
<organism evidence="1">
    <name type="scientific">Arundo donax</name>
    <name type="common">Giant reed</name>
    <name type="synonym">Donax arundinaceus</name>
    <dbReference type="NCBI Taxonomy" id="35708"/>
    <lineage>
        <taxon>Eukaryota</taxon>
        <taxon>Viridiplantae</taxon>
        <taxon>Streptophyta</taxon>
        <taxon>Embryophyta</taxon>
        <taxon>Tracheophyta</taxon>
        <taxon>Spermatophyta</taxon>
        <taxon>Magnoliopsida</taxon>
        <taxon>Liliopsida</taxon>
        <taxon>Poales</taxon>
        <taxon>Poaceae</taxon>
        <taxon>PACMAD clade</taxon>
        <taxon>Arundinoideae</taxon>
        <taxon>Arundineae</taxon>
        <taxon>Arundo</taxon>
    </lineage>
</organism>